<dbReference type="InterPro" id="IPR008000">
    <property type="entry name" value="Rham/fucose_mutarotase"/>
</dbReference>
<dbReference type="PANTHER" id="PTHR34389">
    <property type="entry name" value="L-RHAMNOSE MUTAROTASE"/>
    <property type="match status" value="1"/>
</dbReference>
<dbReference type="Proteomes" id="UP000595857">
    <property type="component" value="Chromosome"/>
</dbReference>
<reference evidence="1 2" key="1">
    <citation type="submission" date="2021-01" db="EMBL/GenBank/DDBJ databases">
        <title>Genome seq and assembly of Devosia sp. LEGU1.</title>
        <authorList>
            <person name="Chhetri G."/>
        </authorList>
    </citation>
    <scope>NUCLEOTIDE SEQUENCE [LARGE SCALE GENOMIC DNA]</scope>
    <source>
        <strain evidence="1 2">LEGU1</strain>
    </source>
</reference>
<evidence type="ECO:0000313" key="1">
    <source>
        <dbReference type="EMBL" id="QQR38430.1"/>
    </source>
</evidence>
<protein>
    <submittedName>
        <fullName evidence="1">L-rhamnose mutarotase</fullName>
    </submittedName>
</protein>
<dbReference type="InterPro" id="IPR011008">
    <property type="entry name" value="Dimeric_a/b-barrel"/>
</dbReference>
<dbReference type="PANTHER" id="PTHR34389:SF2">
    <property type="entry name" value="L-RHAMNOSE MUTAROTASE"/>
    <property type="match status" value="1"/>
</dbReference>
<dbReference type="SUPFAM" id="SSF54909">
    <property type="entry name" value="Dimeric alpha+beta barrel"/>
    <property type="match status" value="1"/>
</dbReference>
<dbReference type="Pfam" id="PF05336">
    <property type="entry name" value="rhaM"/>
    <property type="match status" value="1"/>
</dbReference>
<dbReference type="RefSeq" id="WP_201630776.1">
    <property type="nucleotide sequence ID" value="NZ_CP068046.1"/>
</dbReference>
<dbReference type="Gene3D" id="3.30.70.100">
    <property type="match status" value="1"/>
</dbReference>
<organism evidence="1 2">
    <name type="scientific">Devosia rhizoryzae</name>
    <dbReference type="NCBI Taxonomy" id="2774137"/>
    <lineage>
        <taxon>Bacteria</taxon>
        <taxon>Pseudomonadati</taxon>
        <taxon>Pseudomonadota</taxon>
        <taxon>Alphaproteobacteria</taxon>
        <taxon>Hyphomicrobiales</taxon>
        <taxon>Devosiaceae</taxon>
        <taxon>Devosia</taxon>
    </lineage>
</organism>
<accession>A0ABX7C2H5</accession>
<sequence length="112" mass="13002">MTKINSAATGAFVLKVKPGMADEYRRRHDSLWPEMRQALLDQGIIYYEIYFHGDSGLLFAHTIRSGPYDAKESEAPAITRWRAHMRDIMELEDDGPAYRRVLERIFLLDAQE</sequence>
<evidence type="ECO:0000313" key="2">
    <source>
        <dbReference type="Proteomes" id="UP000595857"/>
    </source>
</evidence>
<name>A0ABX7C2H5_9HYPH</name>
<keyword evidence="2" id="KW-1185">Reference proteome</keyword>
<dbReference type="EMBL" id="CP068046">
    <property type="protein sequence ID" value="QQR38430.1"/>
    <property type="molecule type" value="Genomic_DNA"/>
</dbReference>
<proteinExistence type="predicted"/>
<gene>
    <name evidence="1" type="ORF">JI748_11640</name>
</gene>